<evidence type="ECO:0000313" key="3">
    <source>
        <dbReference type="EMBL" id="CAF4175924.1"/>
    </source>
</evidence>
<dbReference type="Proteomes" id="UP000682733">
    <property type="component" value="Unassembled WGS sequence"/>
</dbReference>
<gene>
    <name evidence="2" type="ORF">GPM918_LOCUS34588</name>
    <name evidence="1" type="ORF">OVA965_LOCUS31472</name>
    <name evidence="4" type="ORF">SRO942_LOCUS35290</name>
    <name evidence="3" type="ORF">TMI583_LOCUS32302</name>
</gene>
<dbReference type="EMBL" id="CAJOBC010084735">
    <property type="protein sequence ID" value="CAF4321481.1"/>
    <property type="molecule type" value="Genomic_DNA"/>
</dbReference>
<evidence type="ECO:0000313" key="2">
    <source>
        <dbReference type="EMBL" id="CAF1447008.1"/>
    </source>
</evidence>
<evidence type="ECO:0000313" key="5">
    <source>
        <dbReference type="Proteomes" id="UP000663829"/>
    </source>
</evidence>
<accession>A0A815PBQ4</accession>
<dbReference type="OrthoDB" id="2906425at2759"/>
<sequence>FLRIIKLNITGIIDWEWAGSYPCSEEYFLSYFGDADLKPYFYEQLELLNIETPRTIKNFHFIQLLYDLKSNIAPWFLRELANPDQQNDLVQLKLNESKTIVKQIVDELKTYSGTMPIA</sequence>
<reference evidence="2" key="1">
    <citation type="submission" date="2021-02" db="EMBL/GenBank/DDBJ databases">
        <authorList>
            <person name="Nowell W R."/>
        </authorList>
    </citation>
    <scope>NUCLEOTIDE SEQUENCE</scope>
</reference>
<dbReference type="AlphaFoldDB" id="A0A815PBQ4"/>
<dbReference type="EMBL" id="CAJNOK010023711">
    <property type="protein sequence ID" value="CAF1366521.1"/>
    <property type="molecule type" value="Genomic_DNA"/>
</dbReference>
<dbReference type="Proteomes" id="UP000677228">
    <property type="component" value="Unassembled WGS sequence"/>
</dbReference>
<name>A0A815PBQ4_9BILA</name>
<organism evidence="2 5">
    <name type="scientific">Didymodactylos carnosus</name>
    <dbReference type="NCBI Taxonomy" id="1234261"/>
    <lineage>
        <taxon>Eukaryota</taxon>
        <taxon>Metazoa</taxon>
        <taxon>Spiralia</taxon>
        <taxon>Gnathifera</taxon>
        <taxon>Rotifera</taxon>
        <taxon>Eurotatoria</taxon>
        <taxon>Bdelloidea</taxon>
        <taxon>Philodinida</taxon>
        <taxon>Philodinidae</taxon>
        <taxon>Didymodactylos</taxon>
    </lineage>
</organism>
<evidence type="ECO:0000313" key="4">
    <source>
        <dbReference type="EMBL" id="CAF4321481.1"/>
    </source>
</evidence>
<dbReference type="EMBL" id="CAJOBA010045369">
    <property type="protein sequence ID" value="CAF4175924.1"/>
    <property type="molecule type" value="Genomic_DNA"/>
</dbReference>
<comment type="caution">
    <text evidence="2">The sequence shown here is derived from an EMBL/GenBank/DDBJ whole genome shotgun (WGS) entry which is preliminary data.</text>
</comment>
<keyword evidence="5" id="KW-1185">Reference proteome</keyword>
<proteinExistence type="predicted"/>
<evidence type="ECO:0000313" key="1">
    <source>
        <dbReference type="EMBL" id="CAF1366521.1"/>
    </source>
</evidence>
<protein>
    <recommendedName>
        <fullName evidence="6">Aminoglycoside phosphotransferase domain-containing protein</fullName>
    </recommendedName>
</protein>
<dbReference type="EMBL" id="CAJNOQ010019290">
    <property type="protein sequence ID" value="CAF1447008.1"/>
    <property type="molecule type" value="Genomic_DNA"/>
</dbReference>
<dbReference type="Proteomes" id="UP000663829">
    <property type="component" value="Unassembled WGS sequence"/>
</dbReference>
<dbReference type="Proteomes" id="UP000681722">
    <property type="component" value="Unassembled WGS sequence"/>
</dbReference>
<evidence type="ECO:0008006" key="6">
    <source>
        <dbReference type="Google" id="ProtNLM"/>
    </source>
</evidence>
<feature type="non-terminal residue" evidence="2">
    <location>
        <position position="1"/>
    </location>
</feature>